<dbReference type="EMBL" id="FRBW01000007">
    <property type="protein sequence ID" value="SHN15443.1"/>
    <property type="molecule type" value="Genomic_DNA"/>
</dbReference>
<comment type="function">
    <text evidence="5 6">Responsible for the release of ribosomes from messenger RNA at the termination of protein biosynthesis. May increase the efficiency of translation by recycling ribosomes from one round of translation to another.</text>
</comment>
<accession>A0A1M7PEI9</accession>
<reference evidence="8 9" key="1">
    <citation type="submission" date="2016-11" db="EMBL/GenBank/DDBJ databases">
        <authorList>
            <person name="Jaros S."/>
            <person name="Januszkiewicz K."/>
            <person name="Wedrychowicz H."/>
        </authorList>
    </citation>
    <scope>NUCLEOTIDE SEQUENCE [LARGE SCALE GENOMIC DNA]</scope>
    <source>
        <strain evidence="8 9">DSM 22153</strain>
    </source>
</reference>
<evidence type="ECO:0000256" key="5">
    <source>
        <dbReference type="ARBA" id="ARBA00025050"/>
    </source>
</evidence>
<evidence type="ECO:0000256" key="4">
    <source>
        <dbReference type="ARBA" id="ARBA00022917"/>
    </source>
</evidence>
<dbReference type="Pfam" id="PF01765">
    <property type="entry name" value="RRF"/>
    <property type="match status" value="1"/>
</dbReference>
<evidence type="ECO:0000256" key="2">
    <source>
        <dbReference type="ARBA" id="ARBA00005912"/>
    </source>
</evidence>
<dbReference type="AlphaFoldDB" id="A0A1M7PEI9"/>
<dbReference type="GO" id="GO:0005829">
    <property type="term" value="C:cytosol"/>
    <property type="evidence" value="ECO:0007669"/>
    <property type="project" value="GOC"/>
</dbReference>
<dbReference type="GO" id="GO:0043023">
    <property type="term" value="F:ribosomal large subunit binding"/>
    <property type="evidence" value="ECO:0007669"/>
    <property type="project" value="TreeGrafter"/>
</dbReference>
<keyword evidence="3 6" id="KW-0963">Cytoplasm</keyword>
<feature type="domain" description="Ribosome recycling factor" evidence="7">
    <location>
        <begin position="22"/>
        <end position="184"/>
    </location>
</feature>
<dbReference type="InterPro" id="IPR036191">
    <property type="entry name" value="RRF_sf"/>
</dbReference>
<dbReference type="HAMAP" id="MF_00040">
    <property type="entry name" value="RRF"/>
    <property type="match status" value="1"/>
</dbReference>
<evidence type="ECO:0000256" key="6">
    <source>
        <dbReference type="HAMAP-Rule" id="MF_00040"/>
    </source>
</evidence>
<dbReference type="GO" id="GO:0002184">
    <property type="term" value="P:cytoplasmic translational termination"/>
    <property type="evidence" value="ECO:0007669"/>
    <property type="project" value="TreeGrafter"/>
</dbReference>
<dbReference type="FunFam" id="1.10.132.20:FF:000001">
    <property type="entry name" value="Ribosome-recycling factor"/>
    <property type="match status" value="1"/>
</dbReference>
<evidence type="ECO:0000259" key="7">
    <source>
        <dbReference type="Pfam" id="PF01765"/>
    </source>
</evidence>
<protein>
    <recommendedName>
        <fullName evidence="6">Ribosome-recycling factor</fullName>
        <shortName evidence="6">RRF</shortName>
    </recommendedName>
    <alternativeName>
        <fullName evidence="6">Ribosome-releasing factor</fullName>
    </alternativeName>
</protein>
<dbReference type="Gene3D" id="3.30.1360.40">
    <property type="match status" value="1"/>
</dbReference>
<dbReference type="PANTHER" id="PTHR20982">
    <property type="entry name" value="RIBOSOME RECYCLING FACTOR"/>
    <property type="match status" value="1"/>
</dbReference>
<evidence type="ECO:0000313" key="8">
    <source>
        <dbReference type="EMBL" id="SHN15443.1"/>
    </source>
</evidence>
<dbReference type="STRING" id="735517.SAMN05444272_4366"/>
<comment type="subcellular location">
    <subcellularLocation>
        <location evidence="1 6">Cytoplasm</location>
    </subcellularLocation>
</comment>
<evidence type="ECO:0000313" key="9">
    <source>
        <dbReference type="Proteomes" id="UP000186002"/>
    </source>
</evidence>
<dbReference type="InterPro" id="IPR023584">
    <property type="entry name" value="Ribosome_recyc_fac_dom"/>
</dbReference>
<dbReference type="SUPFAM" id="SSF55194">
    <property type="entry name" value="Ribosome recycling factor, RRF"/>
    <property type="match status" value="1"/>
</dbReference>
<dbReference type="InterPro" id="IPR002661">
    <property type="entry name" value="Ribosome_recyc_fac"/>
</dbReference>
<comment type="similarity">
    <text evidence="2 6">Belongs to the RRF family.</text>
</comment>
<sequence length="187" mass="20623">MPVEGVDMDDLKRRMNGALGVLKTEFAGLRTGRASASMMDPIVVQAYGQSMPISQVATVSVPEPRMLAVQVWDKGMVSAVEKAIRESNLGLNPVIDGQLLRLPIPELNQERRQELIKVAHKYAEAAKVSVRHVRRDGMDTAKKLEKDGDISQDDSRVASDEIQKLTDGMIAEVDAMLVKKEQEISQV</sequence>
<organism evidence="8 9">
    <name type="scientific">Roseibium suaedae</name>
    <dbReference type="NCBI Taxonomy" id="735517"/>
    <lineage>
        <taxon>Bacteria</taxon>
        <taxon>Pseudomonadati</taxon>
        <taxon>Pseudomonadota</taxon>
        <taxon>Alphaproteobacteria</taxon>
        <taxon>Hyphomicrobiales</taxon>
        <taxon>Stappiaceae</taxon>
        <taxon>Roseibium</taxon>
    </lineage>
</organism>
<dbReference type="Proteomes" id="UP000186002">
    <property type="component" value="Unassembled WGS sequence"/>
</dbReference>
<gene>
    <name evidence="6" type="primary">frr</name>
    <name evidence="8" type="ORF">SAMN05444272_4366</name>
</gene>
<dbReference type="OrthoDB" id="9804006at2"/>
<name>A0A1M7PEI9_9HYPH</name>
<dbReference type="FunFam" id="3.30.1360.40:FF:000001">
    <property type="entry name" value="Ribosome-recycling factor"/>
    <property type="match status" value="1"/>
</dbReference>
<dbReference type="PANTHER" id="PTHR20982:SF3">
    <property type="entry name" value="MITOCHONDRIAL RIBOSOME RECYCLING FACTOR PSEUDO 1"/>
    <property type="match status" value="1"/>
</dbReference>
<keyword evidence="4 6" id="KW-0648">Protein biosynthesis</keyword>
<keyword evidence="9" id="KW-1185">Reference proteome</keyword>
<evidence type="ECO:0000256" key="1">
    <source>
        <dbReference type="ARBA" id="ARBA00004496"/>
    </source>
</evidence>
<dbReference type="Gene3D" id="1.10.132.20">
    <property type="entry name" value="Ribosome-recycling factor"/>
    <property type="match status" value="1"/>
</dbReference>
<dbReference type="RefSeq" id="WP_073015484.1">
    <property type="nucleotide sequence ID" value="NZ_FRBW01000007.1"/>
</dbReference>
<dbReference type="NCBIfam" id="TIGR00496">
    <property type="entry name" value="frr"/>
    <property type="match status" value="1"/>
</dbReference>
<evidence type="ECO:0000256" key="3">
    <source>
        <dbReference type="ARBA" id="ARBA00022490"/>
    </source>
</evidence>
<proteinExistence type="inferred from homology"/>
<dbReference type="CDD" id="cd00520">
    <property type="entry name" value="RRF"/>
    <property type="match status" value="1"/>
</dbReference>